<dbReference type="EMBL" id="CP066007">
    <property type="protein sequence ID" value="QQB47436.1"/>
    <property type="molecule type" value="Genomic_DNA"/>
</dbReference>
<evidence type="ECO:0000256" key="1">
    <source>
        <dbReference type="ARBA" id="ARBA00007227"/>
    </source>
</evidence>
<dbReference type="PANTHER" id="PTHR43236:SF1">
    <property type="entry name" value="BLL7220 PROTEIN"/>
    <property type="match status" value="1"/>
</dbReference>
<dbReference type="InterPro" id="IPR010982">
    <property type="entry name" value="Lambda_DNA-bd_dom_sf"/>
</dbReference>
<dbReference type="SUPFAM" id="SSF47413">
    <property type="entry name" value="lambda repressor-like DNA-binding domains"/>
    <property type="match status" value="1"/>
</dbReference>
<dbReference type="GO" id="GO:0003677">
    <property type="term" value="F:DNA binding"/>
    <property type="evidence" value="ECO:0007669"/>
    <property type="project" value="InterPro"/>
</dbReference>
<evidence type="ECO:0000259" key="2">
    <source>
        <dbReference type="PROSITE" id="PS50943"/>
    </source>
</evidence>
<dbReference type="InterPro" id="IPR052345">
    <property type="entry name" value="Rad_response_metalloprotease"/>
</dbReference>
<gene>
    <name evidence="3" type="ORF">I6I10_06000</name>
    <name evidence="4" type="ORF">I6J21_09525</name>
</gene>
<evidence type="ECO:0000313" key="3">
    <source>
        <dbReference type="EMBL" id="QQB47436.1"/>
    </source>
</evidence>
<reference evidence="3 5" key="1">
    <citation type="submission" date="2020-12" db="EMBL/GenBank/DDBJ databases">
        <title>FDA dAtabase for Regulatory Grade micrObial Sequences (FDA-ARGOS): Supporting development and validation of Infectious Disease Dx tests.</title>
        <authorList>
            <person name="Sproer C."/>
            <person name="Gronow S."/>
            <person name="Severitt S."/>
            <person name="Schroder I."/>
            <person name="Tallon L."/>
            <person name="Sadzewicz L."/>
            <person name="Zhao X."/>
            <person name="Boylan J."/>
            <person name="Ott S."/>
            <person name="Bowen H."/>
            <person name="Vavikolanu K."/>
            <person name="Mehta A."/>
            <person name="Aluvathingal J."/>
            <person name="Nadendla S."/>
            <person name="Lowell S."/>
            <person name="Myers T."/>
            <person name="Yan Y."/>
            <person name="Sichtig H."/>
        </authorList>
    </citation>
    <scope>NUCLEOTIDE SEQUENCE [LARGE SCALE GENOMIC DNA]</scope>
    <source>
        <strain evidence="3 5">FDAARGOS_1053</strain>
        <strain evidence="4">FDAARGOS_1191</strain>
    </source>
</reference>
<dbReference type="Gene3D" id="1.10.260.40">
    <property type="entry name" value="lambda repressor-like DNA-binding domains"/>
    <property type="match status" value="1"/>
</dbReference>
<organism evidence="3 5">
    <name type="scientific">Corynebacterium glucuronolyticum</name>
    <dbReference type="NCBI Taxonomy" id="39791"/>
    <lineage>
        <taxon>Bacteria</taxon>
        <taxon>Bacillati</taxon>
        <taxon>Actinomycetota</taxon>
        <taxon>Actinomycetes</taxon>
        <taxon>Mycobacteriales</taxon>
        <taxon>Corynebacteriaceae</taxon>
        <taxon>Corynebacterium</taxon>
    </lineage>
</organism>
<dbReference type="InterPro" id="IPR010359">
    <property type="entry name" value="IrrE_HExxH"/>
</dbReference>
<dbReference type="OrthoDB" id="9794834at2"/>
<sequence>MTQKEFAQRLGCSQPALSAAENGRKQIAELIEKAVFAFKVPPSYFEAPPSPYGSDSLNFRTKRISAKVRRAFSSTFYEAERAMLSAPAKVPVVNLADENLPNRAYSLPLSVIETVAAQARNQLGVSPTGPVFNVTHAIEKAGHRVCTLTNDFVDISDIDGASSPEFNHDGLGLIATTEKHDGGRVRFTRAHELGHLVMHSTFRPSDEKAREDEADFFAGAFLFPEEDAKEMLSESLTLEGYARIKSQYAVSIAALIHRGRDLGITSAERYHSLMIQLSSRGWRINEPVEVPVERATTINAISLRKESTTQGDLAALPTLF</sequence>
<dbReference type="Proteomes" id="UP000617681">
    <property type="component" value="Chromosome"/>
</dbReference>
<proteinExistence type="inferred from homology"/>
<name>A0A7T4EHD7_9CORY</name>
<dbReference type="AlphaFoldDB" id="A0A7T4EHD7"/>
<comment type="similarity">
    <text evidence="1">Belongs to the short-chain fatty acyl-CoA assimilation regulator (ScfR) family.</text>
</comment>
<dbReference type="Gene3D" id="1.10.10.2910">
    <property type="match status" value="1"/>
</dbReference>
<accession>A0A7T4EHD7</accession>
<protein>
    <submittedName>
        <fullName evidence="3">ImmA/IrrE family metallo-endopeptidase</fullName>
    </submittedName>
</protein>
<dbReference type="Pfam" id="PF06114">
    <property type="entry name" value="Peptidase_M78"/>
    <property type="match status" value="1"/>
</dbReference>
<dbReference type="EMBL" id="CP069534">
    <property type="protein sequence ID" value="QRP70017.1"/>
    <property type="molecule type" value="Genomic_DNA"/>
</dbReference>
<dbReference type="PANTHER" id="PTHR43236">
    <property type="entry name" value="ANTITOXIN HIGA1"/>
    <property type="match status" value="1"/>
</dbReference>
<dbReference type="RefSeq" id="WP_159447600.1">
    <property type="nucleotide sequence ID" value="NZ_CP066007.1"/>
</dbReference>
<dbReference type="PROSITE" id="PS50943">
    <property type="entry name" value="HTH_CROC1"/>
    <property type="match status" value="1"/>
</dbReference>
<feature type="domain" description="HTH cro/C1-type" evidence="2">
    <location>
        <begin position="1"/>
        <end position="45"/>
    </location>
</feature>
<dbReference type="CDD" id="cd00093">
    <property type="entry name" value="HTH_XRE"/>
    <property type="match status" value="1"/>
</dbReference>
<evidence type="ECO:0000313" key="4">
    <source>
        <dbReference type="EMBL" id="QRP70017.1"/>
    </source>
</evidence>
<evidence type="ECO:0000313" key="5">
    <source>
        <dbReference type="Proteomes" id="UP000596145"/>
    </source>
</evidence>
<dbReference type="InterPro" id="IPR001387">
    <property type="entry name" value="Cro/C1-type_HTH"/>
</dbReference>
<dbReference type="Proteomes" id="UP000596145">
    <property type="component" value="Chromosome"/>
</dbReference>